<protein>
    <submittedName>
        <fullName evidence="1">Type-F conjugative transfer system protein TraW</fullName>
    </submittedName>
</protein>
<dbReference type="OrthoDB" id="6625590at2"/>
<accession>A0A6S6XSV2</accession>
<gene>
    <name evidence="1" type="ORF">DENOEST_1908</name>
</gene>
<dbReference type="NCBIfam" id="TIGR02743">
    <property type="entry name" value="TraW"/>
    <property type="match status" value="1"/>
</dbReference>
<keyword evidence="2" id="KW-1185">Reference proteome</keyword>
<dbReference type="EMBL" id="LR778301">
    <property type="protein sequence ID" value="CAB1369073.1"/>
    <property type="molecule type" value="Genomic_DNA"/>
</dbReference>
<sequence length="207" mass="23522">MSIHVRFLVLLLIGLAPIARADDLGIVGPTYEIAEPDLIEAIQSRLKRMEKSGDLARKQTEYRDRVVGAIEKPKPLPGIKATATQRTYFVDPTWTLDRDIRGADGALLFARGQKVNPLDHVSLRHKLIFFDARDRRQISFAQQAIRNVDEDAKPILVAGEPLNLMRKWKRRIYFDQGGALVRRLGIRQVPAIVSQDGKRLRVDEIRP</sequence>
<dbReference type="AlphaFoldDB" id="A0A6S6XSV2"/>
<evidence type="ECO:0000313" key="1">
    <source>
        <dbReference type="EMBL" id="CAB1369073.1"/>
    </source>
</evidence>
<dbReference type="InterPro" id="IPR014114">
    <property type="entry name" value="TraW"/>
</dbReference>
<dbReference type="KEGG" id="doe:DENOEST_1908"/>
<name>A0A6S6XSV2_9PROT</name>
<organism evidence="1 2">
    <name type="scientific">Denitratisoma oestradiolicum</name>
    <dbReference type="NCBI Taxonomy" id="311182"/>
    <lineage>
        <taxon>Bacteria</taxon>
        <taxon>Pseudomonadati</taxon>
        <taxon>Pseudomonadota</taxon>
        <taxon>Betaproteobacteria</taxon>
        <taxon>Nitrosomonadales</taxon>
        <taxon>Sterolibacteriaceae</taxon>
        <taxon>Denitratisoma</taxon>
    </lineage>
</organism>
<reference evidence="1 2" key="1">
    <citation type="submission" date="2020-03" db="EMBL/GenBank/DDBJ databases">
        <authorList>
            <consortium name="Genoscope - CEA"/>
            <person name="William W."/>
        </authorList>
    </citation>
    <scope>NUCLEOTIDE SEQUENCE [LARGE SCALE GENOMIC DNA]</scope>
    <source>
        <strain evidence="2">DSM 16959</strain>
    </source>
</reference>
<dbReference type="RefSeq" id="WP_145769079.1">
    <property type="nucleotide sequence ID" value="NZ_LR778301.1"/>
</dbReference>
<dbReference type="Proteomes" id="UP000515733">
    <property type="component" value="Chromosome"/>
</dbReference>
<proteinExistence type="predicted"/>
<evidence type="ECO:0000313" key="2">
    <source>
        <dbReference type="Proteomes" id="UP000515733"/>
    </source>
</evidence>